<evidence type="ECO:0000256" key="8">
    <source>
        <dbReference type="ARBA" id="ARBA00023270"/>
    </source>
</evidence>
<evidence type="ECO:0000256" key="13">
    <source>
        <dbReference type="PIRSR" id="PIRSR001365-2"/>
    </source>
</evidence>
<feature type="active site" description="Proton donor/acceptor" evidence="12">
    <location>
        <position position="141"/>
    </location>
</feature>
<dbReference type="GO" id="GO:0008747">
    <property type="term" value="F:N-acetylneuraminate lyase activity"/>
    <property type="evidence" value="ECO:0007669"/>
    <property type="project" value="UniProtKB-EC"/>
</dbReference>
<evidence type="ECO:0000256" key="7">
    <source>
        <dbReference type="ARBA" id="ARBA00023239"/>
    </source>
</evidence>
<dbReference type="GO" id="GO:0005737">
    <property type="term" value="C:cytoplasm"/>
    <property type="evidence" value="ECO:0007669"/>
    <property type="project" value="UniProtKB-SubCell"/>
</dbReference>
<evidence type="ECO:0000256" key="6">
    <source>
        <dbReference type="ARBA" id="ARBA00022490"/>
    </source>
</evidence>
<keyword evidence="7 11" id="KW-0456">Lyase</keyword>
<dbReference type="InterPro" id="IPR013785">
    <property type="entry name" value="Aldolase_TIM"/>
</dbReference>
<evidence type="ECO:0000256" key="10">
    <source>
        <dbReference type="ARBA" id="ARBA00044906"/>
    </source>
</evidence>
<accession>A0A182RB21</accession>
<feature type="binding site" evidence="13">
    <location>
        <position position="210"/>
    </location>
    <ligand>
        <name>pyruvate</name>
        <dbReference type="ChEBI" id="CHEBI:15361"/>
    </ligand>
</feature>
<proteinExistence type="inferred from homology"/>
<evidence type="ECO:0000256" key="9">
    <source>
        <dbReference type="ARBA" id="ARBA00023277"/>
    </source>
</evidence>
<dbReference type="EnsemblMetazoa" id="AFUN003385-RA">
    <property type="protein sequence ID" value="AFUN003385-PA"/>
    <property type="gene ID" value="AFUN003385"/>
</dbReference>
<evidence type="ECO:0000256" key="4">
    <source>
        <dbReference type="ARBA" id="ARBA00011881"/>
    </source>
</evidence>
<keyword evidence="6" id="KW-0963">Cytoplasm</keyword>
<dbReference type="GeneID" id="125767290"/>
<keyword evidence="8" id="KW-0704">Schiff base</keyword>
<reference evidence="14" key="1">
    <citation type="submission" date="2020-05" db="UniProtKB">
        <authorList>
            <consortium name="EnsemblMetazoa"/>
        </authorList>
    </citation>
    <scope>IDENTIFICATION</scope>
    <source>
        <strain evidence="14">FUMOZ</strain>
    </source>
</reference>
<dbReference type="RefSeq" id="XP_049289682.1">
    <property type="nucleotide sequence ID" value="XM_049433725.1"/>
</dbReference>
<dbReference type="PRINTS" id="PR00146">
    <property type="entry name" value="DHPICSNTHASE"/>
</dbReference>
<dbReference type="EC" id="4.1.3.3" evidence="5"/>
<dbReference type="Pfam" id="PF00701">
    <property type="entry name" value="DHDPS"/>
    <property type="match status" value="1"/>
</dbReference>
<dbReference type="PANTHER" id="PTHR12128">
    <property type="entry name" value="DIHYDRODIPICOLINATE SYNTHASE"/>
    <property type="match status" value="1"/>
</dbReference>
<dbReference type="InterPro" id="IPR002220">
    <property type="entry name" value="DapA-like"/>
</dbReference>
<name>A0A182RB21_ANOFN</name>
<comment type="subcellular location">
    <subcellularLocation>
        <location evidence="1">Cytoplasm</location>
    </subcellularLocation>
</comment>
<evidence type="ECO:0000313" key="14">
    <source>
        <dbReference type="EnsemblMetazoa" id="AFUN003385-PA"/>
    </source>
</evidence>
<dbReference type="SMART" id="SM01130">
    <property type="entry name" value="DHDPS"/>
    <property type="match status" value="1"/>
</dbReference>
<comment type="subunit">
    <text evidence="4">Homotetramer.</text>
</comment>
<evidence type="ECO:0000256" key="3">
    <source>
        <dbReference type="ARBA" id="ARBA00006324"/>
    </source>
</evidence>
<dbReference type="VEuPathDB" id="VectorBase:AFUN003385"/>
<dbReference type="PANTHER" id="PTHR12128:SF21">
    <property type="entry name" value="N-ACETYLNEURAMINATE LYASE"/>
    <property type="match status" value="1"/>
</dbReference>
<dbReference type="AlphaFoldDB" id="A0A182RB21"/>
<dbReference type="OrthoDB" id="191315at2759"/>
<dbReference type="PIRSF" id="PIRSF001365">
    <property type="entry name" value="DHDPS"/>
    <property type="match status" value="1"/>
</dbReference>
<evidence type="ECO:0000256" key="11">
    <source>
        <dbReference type="PIRNR" id="PIRNR001365"/>
    </source>
</evidence>
<sequence>MKTFNFKGLMAPVFTPYKNRCETPNIDAIEPYVEMLKSYDVKGVLVNGTSGEGMLLNTEERMLLAEAWQRACKKHEITVMVQIGGAPHPDVVQLAQHASQLDVDAVLCLPELYFKPKTPEKLVAYLEGIAKHCPTIPFFYYHIPMFTDVNVHMPTFLDIAEKKISNFRGIKYTSGNLDEGSACLKEGRTIFLGADTILCGAVAAGFDSFIMTTINICPEVAFQIINYMNQGEIKAARDKQLQLNTIIADILKDGGGEWVSAMKKAFRGKFLSIEVGQTRPPLNM</sequence>
<dbReference type="SUPFAM" id="SSF51569">
    <property type="entry name" value="Aldolase"/>
    <property type="match status" value="1"/>
</dbReference>
<feature type="active site" description="Schiff-base intermediate with substrate" evidence="12">
    <location>
        <position position="171"/>
    </location>
</feature>
<dbReference type="KEGG" id="afun:125767290"/>
<keyword evidence="9" id="KW-0119">Carbohydrate metabolism</keyword>
<comment type="similarity">
    <text evidence="3">Belongs to the DapA family. NanA subfamily.</text>
</comment>
<evidence type="ECO:0000256" key="1">
    <source>
        <dbReference type="ARBA" id="ARBA00004496"/>
    </source>
</evidence>
<protein>
    <recommendedName>
        <fullName evidence="5">N-acetylneuraminate lyase</fullName>
        <ecNumber evidence="5">4.1.3.3</ecNumber>
    </recommendedName>
</protein>
<organism evidence="14">
    <name type="scientific">Anopheles funestus</name>
    <name type="common">African malaria mosquito</name>
    <dbReference type="NCBI Taxonomy" id="62324"/>
    <lineage>
        <taxon>Eukaryota</taxon>
        <taxon>Metazoa</taxon>
        <taxon>Ecdysozoa</taxon>
        <taxon>Arthropoda</taxon>
        <taxon>Hexapoda</taxon>
        <taxon>Insecta</taxon>
        <taxon>Pterygota</taxon>
        <taxon>Neoptera</taxon>
        <taxon>Endopterygota</taxon>
        <taxon>Diptera</taxon>
        <taxon>Nematocera</taxon>
        <taxon>Culicoidea</taxon>
        <taxon>Culicidae</taxon>
        <taxon>Anophelinae</taxon>
        <taxon>Anopheles</taxon>
    </lineage>
</organism>
<comment type="catalytic activity">
    <reaction evidence="10">
        <text>aceneuramate = aldehydo-N-acetyl-D-mannosamine + pyruvate</text>
        <dbReference type="Rhea" id="RHEA:23296"/>
        <dbReference type="ChEBI" id="CHEBI:15361"/>
        <dbReference type="ChEBI" id="CHEBI:17122"/>
        <dbReference type="ChEBI" id="CHEBI:173083"/>
        <dbReference type="EC" id="4.1.3.3"/>
    </reaction>
</comment>
<dbReference type="Gene3D" id="3.20.20.70">
    <property type="entry name" value="Aldolase class I"/>
    <property type="match status" value="1"/>
</dbReference>
<evidence type="ECO:0000256" key="2">
    <source>
        <dbReference type="ARBA" id="ARBA00004878"/>
    </source>
</evidence>
<dbReference type="STRING" id="62324.A0A182RB21"/>
<comment type="pathway">
    <text evidence="2">Amino-sugar metabolism; N-acetylneuraminate degradation.</text>
</comment>
<evidence type="ECO:0000256" key="12">
    <source>
        <dbReference type="PIRSR" id="PIRSR001365-1"/>
    </source>
</evidence>
<dbReference type="VEuPathDB" id="VectorBase:AFUN2_006518"/>
<evidence type="ECO:0000256" key="5">
    <source>
        <dbReference type="ARBA" id="ARBA00012911"/>
    </source>
</evidence>